<dbReference type="SUPFAM" id="SSF56784">
    <property type="entry name" value="HAD-like"/>
    <property type="match status" value="1"/>
</dbReference>
<comment type="caution">
    <text evidence="2">The sequence shown here is derived from an EMBL/GenBank/DDBJ whole genome shotgun (WGS) entry which is preliminary data.</text>
</comment>
<dbReference type="Proteomes" id="UP001500194">
    <property type="component" value="Unassembled WGS sequence"/>
</dbReference>
<gene>
    <name evidence="2" type="ORF">GCM10009019_02670</name>
</gene>
<dbReference type="Gene3D" id="1.10.150.240">
    <property type="entry name" value="Putative phosphatase, domain 2"/>
    <property type="match status" value="1"/>
</dbReference>
<dbReference type="PANTHER" id="PTHR43434">
    <property type="entry name" value="PHOSPHOGLYCOLATE PHOSPHATASE"/>
    <property type="match status" value="1"/>
</dbReference>
<dbReference type="Pfam" id="PF13419">
    <property type="entry name" value="HAD_2"/>
    <property type="match status" value="1"/>
</dbReference>
<dbReference type="InterPro" id="IPR023198">
    <property type="entry name" value="PGP-like_dom2"/>
</dbReference>
<accession>A0AAV3SXV5</accession>
<evidence type="ECO:0000313" key="2">
    <source>
        <dbReference type="EMBL" id="GAA0644240.1"/>
    </source>
</evidence>
<comment type="similarity">
    <text evidence="1">Belongs to the HAD-like hydrolase superfamily.</text>
</comment>
<proteinExistence type="inferred from homology"/>
<dbReference type="SFLD" id="SFLDS00003">
    <property type="entry name" value="Haloacid_Dehalogenase"/>
    <property type="match status" value="1"/>
</dbReference>
<protein>
    <submittedName>
        <fullName evidence="2">HAD hydrolase-like protein</fullName>
    </submittedName>
</protein>
<dbReference type="EMBL" id="BAAADU010000002">
    <property type="protein sequence ID" value="GAA0644240.1"/>
    <property type="molecule type" value="Genomic_DNA"/>
</dbReference>
<dbReference type="SFLD" id="SFLDG01129">
    <property type="entry name" value="C1.5:_HAD__Beta-PGM__Phosphata"/>
    <property type="match status" value="1"/>
</dbReference>
<dbReference type="InterPro" id="IPR041492">
    <property type="entry name" value="HAD_2"/>
</dbReference>
<dbReference type="NCBIfam" id="TIGR01549">
    <property type="entry name" value="HAD-SF-IA-v1"/>
    <property type="match status" value="1"/>
</dbReference>
<dbReference type="Gene3D" id="3.40.50.1000">
    <property type="entry name" value="HAD superfamily/HAD-like"/>
    <property type="match status" value="1"/>
</dbReference>
<dbReference type="InterPro" id="IPR006439">
    <property type="entry name" value="HAD-SF_hydro_IA"/>
</dbReference>
<name>A0AAV3SXV5_9EURY</name>
<dbReference type="AlphaFoldDB" id="A0AAV3SXV5"/>
<sequence length="171" mass="18261">MDGVVYDLDGTLVSLPVDWRAVTADVRALLDAAGVNAAEYATWGLLDAAESAGVGDEAERIISEYEREGAKTAERLPLADELAGSDVPVAVCSLNCEAACRVALSRHGLLDSVETVVGRDSVAERKPHPEPLRAAVRALGVPPERVVFVGDAERDEETARRAGTDFRYVED</sequence>
<evidence type="ECO:0000256" key="1">
    <source>
        <dbReference type="ARBA" id="ARBA00007958"/>
    </source>
</evidence>
<evidence type="ECO:0000313" key="3">
    <source>
        <dbReference type="Proteomes" id="UP001500194"/>
    </source>
</evidence>
<dbReference type="InterPro" id="IPR036412">
    <property type="entry name" value="HAD-like_sf"/>
</dbReference>
<dbReference type="PANTHER" id="PTHR43434:SF1">
    <property type="entry name" value="PHOSPHOGLYCOLATE PHOSPHATASE"/>
    <property type="match status" value="1"/>
</dbReference>
<dbReference type="GeneID" id="68572621"/>
<organism evidence="2 3">
    <name type="scientific">Salarchaeum japonicum</name>
    <dbReference type="NCBI Taxonomy" id="555573"/>
    <lineage>
        <taxon>Archaea</taxon>
        <taxon>Methanobacteriati</taxon>
        <taxon>Methanobacteriota</taxon>
        <taxon>Stenosarchaea group</taxon>
        <taxon>Halobacteria</taxon>
        <taxon>Halobacteriales</taxon>
        <taxon>Halobacteriaceae</taxon>
    </lineage>
</organism>
<keyword evidence="3" id="KW-1185">Reference proteome</keyword>
<dbReference type="PRINTS" id="PR00413">
    <property type="entry name" value="HADHALOGNASE"/>
</dbReference>
<dbReference type="InterPro" id="IPR050155">
    <property type="entry name" value="HAD-like_hydrolase_sf"/>
</dbReference>
<dbReference type="InterPro" id="IPR023214">
    <property type="entry name" value="HAD_sf"/>
</dbReference>
<dbReference type="RefSeq" id="WP_227262011.1">
    <property type="nucleotide sequence ID" value="NZ_BAAADU010000002.1"/>
</dbReference>
<reference evidence="2 3" key="1">
    <citation type="journal article" date="2019" name="Int. J. Syst. Evol. Microbiol.">
        <title>The Global Catalogue of Microorganisms (GCM) 10K type strain sequencing project: providing services to taxonomists for standard genome sequencing and annotation.</title>
        <authorList>
            <consortium name="The Broad Institute Genomics Platform"/>
            <consortium name="The Broad Institute Genome Sequencing Center for Infectious Disease"/>
            <person name="Wu L."/>
            <person name="Ma J."/>
        </authorList>
    </citation>
    <scope>NUCLEOTIDE SEQUENCE [LARGE SCALE GENOMIC DNA]</scope>
    <source>
        <strain evidence="2 3">JCM 16327</strain>
    </source>
</reference>
<dbReference type="GO" id="GO:0006281">
    <property type="term" value="P:DNA repair"/>
    <property type="evidence" value="ECO:0007669"/>
    <property type="project" value="TreeGrafter"/>
</dbReference>
<dbReference type="GO" id="GO:0008967">
    <property type="term" value="F:phosphoglycolate phosphatase activity"/>
    <property type="evidence" value="ECO:0007669"/>
    <property type="project" value="TreeGrafter"/>
</dbReference>